<gene>
    <name evidence="1" type="primary">CELA1</name>
    <name evidence="1" type="ORF">IWQ57_003821</name>
</gene>
<accession>A0ACC1JUV4</accession>
<protein>
    <submittedName>
        <fullName evidence="1">Chymotrypsin-like elastase member 1</fullName>
    </submittedName>
</protein>
<proteinExistence type="predicted"/>
<name>A0ACC1JUV4_9FUNG</name>
<organism evidence="1 2">
    <name type="scientific">Coemansia nantahalensis</name>
    <dbReference type="NCBI Taxonomy" id="2789366"/>
    <lineage>
        <taxon>Eukaryota</taxon>
        <taxon>Fungi</taxon>
        <taxon>Fungi incertae sedis</taxon>
        <taxon>Zoopagomycota</taxon>
        <taxon>Kickxellomycotina</taxon>
        <taxon>Kickxellomycetes</taxon>
        <taxon>Kickxellales</taxon>
        <taxon>Kickxellaceae</taxon>
        <taxon>Coemansia</taxon>
    </lineage>
</organism>
<keyword evidence="2" id="KW-1185">Reference proteome</keyword>
<evidence type="ECO:0000313" key="2">
    <source>
        <dbReference type="Proteomes" id="UP001140234"/>
    </source>
</evidence>
<dbReference type="EMBL" id="JANBUJ010001343">
    <property type="protein sequence ID" value="KAJ2767762.1"/>
    <property type="molecule type" value="Genomic_DNA"/>
</dbReference>
<reference evidence="1" key="1">
    <citation type="submission" date="2022-07" db="EMBL/GenBank/DDBJ databases">
        <title>Phylogenomic reconstructions and comparative analyses of Kickxellomycotina fungi.</title>
        <authorList>
            <person name="Reynolds N.K."/>
            <person name="Stajich J.E."/>
            <person name="Barry K."/>
            <person name="Grigoriev I.V."/>
            <person name="Crous P."/>
            <person name="Smith M.E."/>
        </authorList>
    </citation>
    <scope>NUCLEOTIDE SEQUENCE</scope>
    <source>
        <strain evidence="1">CBS 109366</strain>
    </source>
</reference>
<sequence>MEKRIVGGDFMPENEAPYVVTVNMWKPGSSGPVTCGGTLISDRHVVTAAHCLTNVKDMFKSSYTVEVGYNSPHRDKQTKVKATKVDIHPRYIIDNKTDDKYDIAVLTFPTITFGAGVQHIPVDSGQLEPHQPLLAVGWGTTEEGNGMTNSLKRANIKVGEPSACKGAIGGFDDSNEQQVCAQKSLTPGKNICSGDSGSGVFINRNGKQYLLGIASLGINGGGETCDGANAISVFVHVISHLDFVVESSALTREYLLDKKANDKGDDQSQPGNKCDDSPPPAN</sequence>
<comment type="caution">
    <text evidence="1">The sequence shown here is derived from an EMBL/GenBank/DDBJ whole genome shotgun (WGS) entry which is preliminary data.</text>
</comment>
<evidence type="ECO:0000313" key="1">
    <source>
        <dbReference type="EMBL" id="KAJ2767762.1"/>
    </source>
</evidence>
<dbReference type="Proteomes" id="UP001140234">
    <property type="component" value="Unassembled WGS sequence"/>
</dbReference>